<sequence length="563" mass="60496">MKFRHLLALLPWLLMPALSHAASVQATLNRSTVQLGETVTLNLRINDYNGNLPTPDLSALNRDFSILGTSQNRSLSIINGSRTSELTLGVALRPRHTGTLQIPALTLAGMQTAPLQLQVDPADQNAASTAQGDVFMEAQVEPNHAYVGQQLSYVVRLYYAVDLSGGSLDTPQIDGVQVSRIGDDLKYSTQRGGRSYSVLERRFALTPQRAGHIEIPPLEFQGEMVDPRDPNSFFGASTPVSASAPAASVEVKAAPADWGKSAWLPARELTLTLSGWPDSSDQVRVGQPINLRMKLQAIGIPFEALPALSLPQIDGATVYPDKPVTGTDNDGRWLKGHREQAFALVPTRAGTLTLPATTLKWWNVQTNSEAVARIPARSVTVLPAAGAASAAAVPPSATTTDAATASPSVPATAAGAAPWWRWLALASIGLWLLSVLGWLLWRWRRRGTPTASTTAAAPDTTRQLRLAFLAAARGSDTAAQVRSLLAWARAERPLLRNLGDLSAALADEAQRRAIDHLQQRHYAGMASGEDDLAAVFKRGFVWRASGPASTDQDLPPLYPFNLH</sequence>
<accession>A0ABW0JXX1</accession>
<feature type="signal peptide" evidence="2">
    <location>
        <begin position="1"/>
        <end position="21"/>
    </location>
</feature>
<dbReference type="Pfam" id="PF13584">
    <property type="entry name" value="BatD"/>
    <property type="match status" value="1"/>
</dbReference>
<evidence type="ECO:0000256" key="2">
    <source>
        <dbReference type="SAM" id="SignalP"/>
    </source>
</evidence>
<dbReference type="EMBL" id="JBHSMM010000003">
    <property type="protein sequence ID" value="MFC5440992.1"/>
    <property type="molecule type" value="Genomic_DNA"/>
</dbReference>
<keyword evidence="1" id="KW-0472">Membrane</keyword>
<gene>
    <name evidence="3" type="ORF">ACFPK0_13275</name>
</gene>
<dbReference type="InterPro" id="IPR025738">
    <property type="entry name" value="BatD"/>
</dbReference>
<proteinExistence type="predicted"/>
<keyword evidence="1" id="KW-1133">Transmembrane helix</keyword>
<keyword evidence="1" id="KW-0812">Transmembrane</keyword>
<feature type="chain" id="PRO_5046085571" evidence="2">
    <location>
        <begin position="22"/>
        <end position="563"/>
    </location>
</feature>
<comment type="caution">
    <text evidence="3">The sequence shown here is derived from an EMBL/GenBank/DDBJ whole genome shotgun (WGS) entry which is preliminary data.</text>
</comment>
<dbReference type="Proteomes" id="UP001596018">
    <property type="component" value="Unassembled WGS sequence"/>
</dbReference>
<evidence type="ECO:0000313" key="4">
    <source>
        <dbReference type="Proteomes" id="UP001596018"/>
    </source>
</evidence>
<feature type="transmembrane region" description="Helical" evidence="1">
    <location>
        <begin position="419"/>
        <end position="441"/>
    </location>
</feature>
<protein>
    <submittedName>
        <fullName evidence="3">BatD family protein</fullName>
    </submittedName>
</protein>
<organism evidence="3 4">
    <name type="scientific">Rhodanobacter ginsenosidimutans</name>
    <dbReference type="NCBI Taxonomy" id="490571"/>
    <lineage>
        <taxon>Bacteria</taxon>
        <taxon>Pseudomonadati</taxon>
        <taxon>Pseudomonadota</taxon>
        <taxon>Gammaproteobacteria</taxon>
        <taxon>Lysobacterales</taxon>
        <taxon>Rhodanobacteraceae</taxon>
        <taxon>Rhodanobacter</taxon>
    </lineage>
</organism>
<reference evidence="4" key="1">
    <citation type="journal article" date="2019" name="Int. J. Syst. Evol. Microbiol.">
        <title>The Global Catalogue of Microorganisms (GCM) 10K type strain sequencing project: providing services to taxonomists for standard genome sequencing and annotation.</title>
        <authorList>
            <consortium name="The Broad Institute Genomics Platform"/>
            <consortium name="The Broad Institute Genome Sequencing Center for Infectious Disease"/>
            <person name="Wu L."/>
            <person name="Ma J."/>
        </authorList>
    </citation>
    <scope>NUCLEOTIDE SEQUENCE [LARGE SCALE GENOMIC DNA]</scope>
    <source>
        <strain evidence="4">KACC 12822</strain>
    </source>
</reference>
<keyword evidence="4" id="KW-1185">Reference proteome</keyword>
<dbReference type="PANTHER" id="PTHR40940">
    <property type="entry name" value="PROTEIN BATD-RELATED"/>
    <property type="match status" value="1"/>
</dbReference>
<dbReference type="PANTHER" id="PTHR40940:SF1">
    <property type="entry name" value="PROTEIN BATD"/>
    <property type="match status" value="1"/>
</dbReference>
<evidence type="ECO:0000256" key="1">
    <source>
        <dbReference type="SAM" id="Phobius"/>
    </source>
</evidence>
<dbReference type="RefSeq" id="WP_377341379.1">
    <property type="nucleotide sequence ID" value="NZ_JALBWS010000008.1"/>
</dbReference>
<evidence type="ECO:0000313" key="3">
    <source>
        <dbReference type="EMBL" id="MFC5440992.1"/>
    </source>
</evidence>
<name>A0ABW0JXX1_9GAMM</name>
<keyword evidence="2" id="KW-0732">Signal</keyword>